<keyword evidence="2" id="KW-0812">Transmembrane</keyword>
<evidence type="ECO:0000313" key="3">
    <source>
        <dbReference type="EMBL" id="GGD15933.1"/>
    </source>
</evidence>
<keyword evidence="2" id="KW-0472">Membrane</keyword>
<gene>
    <name evidence="3" type="ORF">GCM10011389_24550</name>
</gene>
<dbReference type="RefSeq" id="WP_188654152.1">
    <property type="nucleotide sequence ID" value="NZ_BMIN01000010.1"/>
</dbReference>
<reference evidence="4" key="1">
    <citation type="journal article" date="2019" name="Int. J. Syst. Evol. Microbiol.">
        <title>The Global Catalogue of Microorganisms (GCM) 10K type strain sequencing project: providing services to taxonomists for standard genome sequencing and annotation.</title>
        <authorList>
            <consortium name="The Broad Institute Genomics Platform"/>
            <consortium name="The Broad Institute Genome Sequencing Center for Infectious Disease"/>
            <person name="Wu L."/>
            <person name="Ma J."/>
        </authorList>
    </citation>
    <scope>NUCLEOTIDE SEQUENCE [LARGE SCALE GENOMIC DNA]</scope>
    <source>
        <strain evidence="4">CGMCC 1.15353</strain>
    </source>
</reference>
<keyword evidence="4" id="KW-1185">Reference proteome</keyword>
<evidence type="ECO:0000256" key="1">
    <source>
        <dbReference type="SAM" id="MobiDB-lite"/>
    </source>
</evidence>
<feature type="transmembrane region" description="Helical" evidence="2">
    <location>
        <begin position="49"/>
        <end position="70"/>
    </location>
</feature>
<evidence type="ECO:0000256" key="2">
    <source>
        <dbReference type="SAM" id="Phobius"/>
    </source>
</evidence>
<proteinExistence type="predicted"/>
<name>A0ABQ1Q704_9BACI</name>
<dbReference type="Proteomes" id="UP000642571">
    <property type="component" value="Unassembled WGS sequence"/>
</dbReference>
<accession>A0ABQ1Q704</accession>
<organism evidence="3 4">
    <name type="scientific">Pontibacillus salipaludis</name>
    <dbReference type="NCBI Taxonomy" id="1697394"/>
    <lineage>
        <taxon>Bacteria</taxon>
        <taxon>Bacillati</taxon>
        <taxon>Bacillota</taxon>
        <taxon>Bacilli</taxon>
        <taxon>Bacillales</taxon>
        <taxon>Bacillaceae</taxon>
        <taxon>Pontibacillus</taxon>
    </lineage>
</organism>
<dbReference type="EMBL" id="BMIN01000010">
    <property type="protein sequence ID" value="GGD15933.1"/>
    <property type="molecule type" value="Genomic_DNA"/>
</dbReference>
<keyword evidence="2" id="KW-1133">Transmembrane helix</keyword>
<sequence>MSVDDKLKNLRKSMKETSLKEVEADKEKTKQYVMSHKKKRFSMKGPKRLGQIGASIVGMAALILFVVYAGSGEMNLTQGDQSGFGQEEANEDLRYEMVVIDDEEELEDKEWKYLYNKQPMENYMKETRVLSDKSMEARRILASNPRPEGMYFPIAYVFDSENDQLLYRTDQLKDLKDFLPLLYQSPESDVEKGVYTLNGITLGDSFNTVLEQLGEANVYSPNPDQGPPYAVYKEGKTTVMGVSLSEDNDVGEIRVEVAKTKEMEVPRTMKSVREQYGEPTSSIDIVCSEQATCLVEQFGRLNVKYKPDGETVEYIEYDTPESVEEFIQALLPKEKGTLSAIYVEGEDEVEGMQDVMKEHRGLALSNPLSIQEPSNPLSPSTYNVMLPVFLAYNLNEHGEVLLINDEGKVVLRTKEIEKVDEFLENWEENK</sequence>
<comment type="caution">
    <text evidence="3">The sequence shown here is derived from an EMBL/GenBank/DDBJ whole genome shotgun (WGS) entry which is preliminary data.</text>
</comment>
<protein>
    <submittedName>
        <fullName evidence="3">Uncharacterized protein</fullName>
    </submittedName>
</protein>
<evidence type="ECO:0000313" key="4">
    <source>
        <dbReference type="Proteomes" id="UP000642571"/>
    </source>
</evidence>
<feature type="region of interest" description="Disordered" evidence="1">
    <location>
        <begin position="1"/>
        <end position="21"/>
    </location>
</feature>